<keyword evidence="3" id="KW-0238">DNA-binding</keyword>
<dbReference type="Proteomes" id="UP000188169">
    <property type="component" value="Unassembled WGS sequence"/>
</dbReference>
<comment type="similarity">
    <text evidence="1">Belongs to the phage antitermination Q type 1 family.</text>
</comment>
<protein>
    <recommendedName>
        <fullName evidence="7">Phage antitermination protein Q</fullName>
    </recommendedName>
</protein>
<dbReference type="GO" id="GO:0003677">
    <property type="term" value="F:DNA binding"/>
    <property type="evidence" value="ECO:0007669"/>
    <property type="project" value="UniProtKB-KW"/>
</dbReference>
<dbReference type="STRING" id="1945520.A1019T_01810"/>
<evidence type="ECO:0000256" key="1">
    <source>
        <dbReference type="ARBA" id="ARBA00010234"/>
    </source>
</evidence>
<reference evidence="6" key="1">
    <citation type="submission" date="2017-02" db="EMBL/GenBank/DDBJ databases">
        <authorList>
            <person name="Mornico D."/>
        </authorList>
    </citation>
    <scope>NUCLEOTIDE SEQUENCE [LARGE SCALE GENOMIC DNA]</scope>
</reference>
<dbReference type="RefSeq" id="WP_077449209.1">
    <property type="nucleotide sequence ID" value="NZ_FUGD01000107.1"/>
</dbReference>
<evidence type="ECO:0008006" key="7">
    <source>
        <dbReference type="Google" id="ProtNLM"/>
    </source>
</evidence>
<evidence type="ECO:0000313" key="5">
    <source>
        <dbReference type="EMBL" id="SJM37825.1"/>
    </source>
</evidence>
<dbReference type="EMBL" id="FUGD01000107">
    <property type="protein sequence ID" value="SJM37825.1"/>
    <property type="molecule type" value="Genomic_DNA"/>
</dbReference>
<dbReference type="InterPro" id="IPR010534">
    <property type="entry name" value="Phage_933W_GpQ"/>
</dbReference>
<dbReference type="GO" id="GO:0060567">
    <property type="term" value="P:negative regulation of termination of DNA-templated transcription"/>
    <property type="evidence" value="ECO:0007669"/>
    <property type="project" value="InterPro"/>
</dbReference>
<accession>A0A1R4EH29</accession>
<sequence length="129" mass="14521">MIDLINDCSIEEILTAWGRWAGQGNSNGSYLGYKSFHSVIFGSCGGGGVSVSQDDDMMAVGRAMSQLKALNPFYFKMLKLRYLYGYSYTRLASKLSRDLPEYRNNHKRMCHKTAKVLVGEAHEAIERLL</sequence>
<evidence type="ECO:0000313" key="6">
    <source>
        <dbReference type="Proteomes" id="UP000188169"/>
    </source>
</evidence>
<dbReference type="AlphaFoldDB" id="A0A1R4EH29"/>
<organism evidence="5 6">
    <name type="scientific">Psychrobacter pasteurii</name>
    <dbReference type="NCBI Taxonomy" id="1945520"/>
    <lineage>
        <taxon>Bacteria</taxon>
        <taxon>Pseudomonadati</taxon>
        <taxon>Pseudomonadota</taxon>
        <taxon>Gammaproteobacteria</taxon>
        <taxon>Moraxellales</taxon>
        <taxon>Moraxellaceae</taxon>
        <taxon>Psychrobacter</taxon>
    </lineage>
</organism>
<evidence type="ECO:0000256" key="3">
    <source>
        <dbReference type="ARBA" id="ARBA00023125"/>
    </source>
</evidence>
<gene>
    <name evidence="5" type="ORF">A1019T_01810</name>
</gene>
<keyword evidence="6" id="KW-1185">Reference proteome</keyword>
<dbReference type="OrthoDB" id="9918276at2"/>
<evidence type="ECO:0000256" key="2">
    <source>
        <dbReference type="ARBA" id="ARBA00023015"/>
    </source>
</evidence>
<keyword evidence="4" id="KW-0804">Transcription</keyword>
<proteinExistence type="inferred from homology"/>
<name>A0A1R4EH29_9GAMM</name>
<dbReference type="Pfam" id="PF06530">
    <property type="entry name" value="Phage_antitermQ"/>
    <property type="match status" value="1"/>
</dbReference>
<keyword evidence="2" id="KW-0805">Transcription regulation</keyword>
<evidence type="ECO:0000256" key="4">
    <source>
        <dbReference type="ARBA" id="ARBA00023163"/>
    </source>
</evidence>